<dbReference type="AlphaFoldDB" id="A0AAV8Q0M7"/>
<gene>
    <name evidence="1" type="ORF">OPV22_033858</name>
</gene>
<proteinExistence type="predicted"/>
<accession>A0AAV8Q0M7</accession>
<organism evidence="1 2">
    <name type="scientific">Ensete ventricosum</name>
    <name type="common">Abyssinian banana</name>
    <name type="synonym">Musa ensete</name>
    <dbReference type="NCBI Taxonomy" id="4639"/>
    <lineage>
        <taxon>Eukaryota</taxon>
        <taxon>Viridiplantae</taxon>
        <taxon>Streptophyta</taxon>
        <taxon>Embryophyta</taxon>
        <taxon>Tracheophyta</taxon>
        <taxon>Spermatophyta</taxon>
        <taxon>Magnoliopsida</taxon>
        <taxon>Liliopsida</taxon>
        <taxon>Zingiberales</taxon>
        <taxon>Musaceae</taxon>
        <taxon>Ensete</taxon>
    </lineage>
</organism>
<dbReference type="EMBL" id="JAQQAF010000009">
    <property type="protein sequence ID" value="KAJ8460932.1"/>
    <property type="molecule type" value="Genomic_DNA"/>
</dbReference>
<reference evidence="1 2" key="1">
    <citation type="submission" date="2022-12" db="EMBL/GenBank/DDBJ databases">
        <title>Chromosome-scale assembly of the Ensete ventricosum genome.</title>
        <authorList>
            <person name="Dussert Y."/>
            <person name="Stocks J."/>
            <person name="Wendawek A."/>
            <person name="Woldeyes F."/>
            <person name="Nichols R.A."/>
            <person name="Borrell J.S."/>
        </authorList>
    </citation>
    <scope>NUCLEOTIDE SEQUENCE [LARGE SCALE GENOMIC DNA]</scope>
    <source>
        <strain evidence="2">cv. Maze</strain>
        <tissue evidence="1">Seeds</tissue>
    </source>
</reference>
<comment type="caution">
    <text evidence="1">The sequence shown here is derived from an EMBL/GenBank/DDBJ whole genome shotgun (WGS) entry which is preliminary data.</text>
</comment>
<evidence type="ECO:0000313" key="1">
    <source>
        <dbReference type="EMBL" id="KAJ8460932.1"/>
    </source>
</evidence>
<evidence type="ECO:0000313" key="2">
    <source>
        <dbReference type="Proteomes" id="UP001222027"/>
    </source>
</evidence>
<dbReference type="Proteomes" id="UP001222027">
    <property type="component" value="Unassembled WGS sequence"/>
</dbReference>
<keyword evidence="2" id="KW-1185">Reference proteome</keyword>
<sequence length="217" mass="23841">MEETVAEELQFHEYGAGLPSVIGASIFVSALVGPVSWALDFKASALGAVQDCNSTVSQLYQEQVFDKELPELTALDGKCCILEIEIENPIQVECWRGAVLRFGTEERALRGPLTTARMSAVLAAYLSFDWRSSGADNGVLSWRHHNLPTGKNNNLLTDQAAAGIGIAGHAKFESAERGLFWFYKGCKEEDNSSYACLVLKTCCIRGLKTTRWSWLTV</sequence>
<name>A0AAV8Q0M7_ENSVE</name>
<protein>
    <submittedName>
        <fullName evidence="1">Uncharacterized protein</fullName>
    </submittedName>
</protein>